<dbReference type="RefSeq" id="WP_011876408.1">
    <property type="nucleotide sequence ID" value="NC_009253.1"/>
</dbReference>
<organism evidence="2 3">
    <name type="scientific">Desulforamulus reducens (strain ATCC BAA-1160 / DSM 100696 / MI-1)</name>
    <name type="common">Desulfotomaculum reducens</name>
    <dbReference type="NCBI Taxonomy" id="349161"/>
    <lineage>
        <taxon>Bacteria</taxon>
        <taxon>Bacillati</taxon>
        <taxon>Bacillota</taxon>
        <taxon>Clostridia</taxon>
        <taxon>Eubacteriales</taxon>
        <taxon>Peptococcaceae</taxon>
        <taxon>Desulforamulus</taxon>
    </lineage>
</organism>
<evidence type="ECO:0000256" key="1">
    <source>
        <dbReference type="SAM" id="Phobius"/>
    </source>
</evidence>
<dbReference type="KEGG" id="drm:Dred_0012"/>
<reference evidence="2 3" key="1">
    <citation type="submission" date="2007-03" db="EMBL/GenBank/DDBJ databases">
        <title>Complete sequence of Desulfotomaculum reducens MI-1.</title>
        <authorList>
            <consortium name="US DOE Joint Genome Institute"/>
            <person name="Copeland A."/>
            <person name="Lucas S."/>
            <person name="Lapidus A."/>
            <person name="Barry K."/>
            <person name="Detter J.C."/>
            <person name="Glavina del Rio T."/>
            <person name="Hammon N."/>
            <person name="Israni S."/>
            <person name="Dalin E."/>
            <person name="Tice H."/>
            <person name="Pitluck S."/>
            <person name="Sims D."/>
            <person name="Brettin T."/>
            <person name="Bruce D."/>
            <person name="Han C."/>
            <person name="Tapia R."/>
            <person name="Schmutz J."/>
            <person name="Larimer F."/>
            <person name="Land M."/>
            <person name="Hauser L."/>
            <person name="Kyrpides N."/>
            <person name="Kim E."/>
            <person name="Tebo B.M."/>
            <person name="Richardson P."/>
        </authorList>
    </citation>
    <scope>NUCLEOTIDE SEQUENCE [LARGE SCALE GENOMIC DNA]</scope>
    <source>
        <strain evidence="2 3">MI-1</strain>
    </source>
</reference>
<dbReference type="OrthoDB" id="1787008at2"/>
<feature type="transmembrane region" description="Helical" evidence="1">
    <location>
        <begin position="12"/>
        <end position="28"/>
    </location>
</feature>
<name>A4J0G1_DESRM</name>
<keyword evidence="1" id="KW-0812">Transmembrane</keyword>
<proteinExistence type="predicted"/>
<protein>
    <submittedName>
        <fullName evidence="2">Uncharacterized protein</fullName>
    </submittedName>
</protein>
<dbReference type="AlphaFoldDB" id="A4J0G1"/>
<sequence>MKFVNLNKLGKWVVTLAVIFSFMFGTLLENKLQVMANLQNIVENVNAVALPAGNKIKERFDAYYKEAEKTYEALKIGTAISMAILLSSLPKTTNRGP</sequence>
<keyword evidence="1" id="KW-0472">Membrane</keyword>
<keyword evidence="1" id="KW-1133">Transmembrane helix</keyword>
<evidence type="ECO:0000313" key="2">
    <source>
        <dbReference type="EMBL" id="ABO48564.1"/>
    </source>
</evidence>
<accession>A4J0G1</accession>
<dbReference type="STRING" id="349161.Dred_0012"/>
<evidence type="ECO:0000313" key="3">
    <source>
        <dbReference type="Proteomes" id="UP000001556"/>
    </source>
</evidence>
<dbReference type="EMBL" id="CP000612">
    <property type="protein sequence ID" value="ABO48564.1"/>
    <property type="molecule type" value="Genomic_DNA"/>
</dbReference>
<dbReference type="HOGENOM" id="CLU_2342171_0_0_9"/>
<gene>
    <name evidence="2" type="ordered locus">Dred_0012</name>
</gene>
<dbReference type="Proteomes" id="UP000001556">
    <property type="component" value="Chromosome"/>
</dbReference>
<keyword evidence="3" id="KW-1185">Reference proteome</keyword>